<dbReference type="InterPro" id="IPR006365">
    <property type="entry name" value="Cbl_synth_CobL"/>
</dbReference>
<dbReference type="InterPro" id="IPR029063">
    <property type="entry name" value="SAM-dependent_MTases_sf"/>
</dbReference>
<dbReference type="Gene3D" id="3.40.50.150">
    <property type="entry name" value="Vaccinia Virus protein VP39"/>
    <property type="match status" value="1"/>
</dbReference>
<dbReference type="InterPro" id="IPR050714">
    <property type="entry name" value="Cobalamin_biosynth_MTase"/>
</dbReference>
<dbReference type="Pfam" id="PF00590">
    <property type="entry name" value="TP_methylase"/>
    <property type="match status" value="1"/>
</dbReference>
<evidence type="ECO:0000313" key="8">
    <source>
        <dbReference type="Proteomes" id="UP001500635"/>
    </source>
</evidence>
<dbReference type="Gene3D" id="3.30.950.10">
    <property type="entry name" value="Methyltransferase, Cobalt-precorrin-4 Transmethylase, Domain 2"/>
    <property type="match status" value="1"/>
</dbReference>
<dbReference type="SUPFAM" id="SSF53790">
    <property type="entry name" value="Tetrapyrrole methylase"/>
    <property type="match status" value="1"/>
</dbReference>
<dbReference type="InterPro" id="IPR014777">
    <property type="entry name" value="4pyrrole_Mease_sub1"/>
</dbReference>
<sequence length="387" mass="39559">MTVTVVGIGADGWAGLTPAAQRELLGAKVIHGSARQLAALPAEVAADRREWPSPLLPALDALADGVTVLASGDPMLYGVGATLARRRPDLDLAVHPHVSSVALACARLGWGTADTVVVSAVARDPAPVVRHLRLGRNVLVLSESGATPAVLERLVADAGVADVALTVLEQLGGPGERVRRAPAEGGVATLGVIDDLNVLALAPTGAAPVEFENDGQITKPDVRALTVAALDPRPGQTIWDVGAGSGSVGITWAGAYDGTVVAVEKRSDRAERVTRNAAAVGVRARVIVGSAPESLVGLPTPDAVFIGGGLSDAVVYACWGALREGGRLVANAVTLESQALIVSLCSRFGGTLQLYAASDLAELGPAHAWLPRRLLIQWSVTKNGAAA</sequence>
<dbReference type="NCBIfam" id="TIGR02467">
    <property type="entry name" value="CbiE"/>
    <property type="match status" value="1"/>
</dbReference>
<evidence type="ECO:0000259" key="6">
    <source>
        <dbReference type="Pfam" id="PF00590"/>
    </source>
</evidence>
<dbReference type="Gene3D" id="3.40.1010.10">
    <property type="entry name" value="Cobalt-precorrin-4 Transmethylase, Domain 1"/>
    <property type="match status" value="1"/>
</dbReference>
<evidence type="ECO:0000256" key="1">
    <source>
        <dbReference type="ARBA" id="ARBA00004953"/>
    </source>
</evidence>
<dbReference type="PANTHER" id="PTHR43182">
    <property type="entry name" value="COBALT-PRECORRIN-6B C(15)-METHYLTRANSFERASE (DECARBOXYLATING)"/>
    <property type="match status" value="1"/>
</dbReference>
<evidence type="ECO:0000313" key="7">
    <source>
        <dbReference type="EMBL" id="GAA4384268.1"/>
    </source>
</evidence>
<dbReference type="SUPFAM" id="SSF53335">
    <property type="entry name" value="S-adenosyl-L-methionine-dependent methyltransferases"/>
    <property type="match status" value="1"/>
</dbReference>
<dbReference type="CDD" id="cd11644">
    <property type="entry name" value="Precorrin-6Y-MT"/>
    <property type="match status" value="1"/>
</dbReference>
<dbReference type="InterPro" id="IPR012818">
    <property type="entry name" value="CbiE"/>
</dbReference>
<evidence type="ECO:0000256" key="4">
    <source>
        <dbReference type="ARBA" id="ARBA00022679"/>
    </source>
</evidence>
<organism evidence="7 8">
    <name type="scientific">Tsukamurella soli</name>
    <dbReference type="NCBI Taxonomy" id="644556"/>
    <lineage>
        <taxon>Bacteria</taxon>
        <taxon>Bacillati</taxon>
        <taxon>Actinomycetota</taxon>
        <taxon>Actinomycetes</taxon>
        <taxon>Mycobacteriales</taxon>
        <taxon>Tsukamurellaceae</taxon>
        <taxon>Tsukamurella</taxon>
    </lineage>
</organism>
<evidence type="ECO:0000256" key="5">
    <source>
        <dbReference type="ARBA" id="ARBA00022691"/>
    </source>
</evidence>
<dbReference type="EMBL" id="BAABFR010000004">
    <property type="protein sequence ID" value="GAA4384268.1"/>
    <property type="molecule type" value="Genomic_DNA"/>
</dbReference>
<feature type="domain" description="Tetrapyrrole methylase" evidence="6">
    <location>
        <begin position="2"/>
        <end position="184"/>
    </location>
</feature>
<dbReference type="NCBIfam" id="TIGR02469">
    <property type="entry name" value="CbiT"/>
    <property type="match status" value="1"/>
</dbReference>
<dbReference type="InterPro" id="IPR035996">
    <property type="entry name" value="4pyrrol_Methylase_sf"/>
</dbReference>
<dbReference type="Proteomes" id="UP001500635">
    <property type="component" value="Unassembled WGS sequence"/>
</dbReference>
<evidence type="ECO:0000256" key="2">
    <source>
        <dbReference type="ARBA" id="ARBA00022573"/>
    </source>
</evidence>
<name>A0ABP8J3A3_9ACTN</name>
<reference evidence="8" key="1">
    <citation type="journal article" date="2019" name="Int. J. Syst. Evol. Microbiol.">
        <title>The Global Catalogue of Microorganisms (GCM) 10K type strain sequencing project: providing services to taxonomists for standard genome sequencing and annotation.</title>
        <authorList>
            <consortium name="The Broad Institute Genomics Platform"/>
            <consortium name="The Broad Institute Genome Sequencing Center for Infectious Disease"/>
            <person name="Wu L."/>
            <person name="Ma J."/>
        </authorList>
    </citation>
    <scope>NUCLEOTIDE SEQUENCE [LARGE SCALE GENOMIC DNA]</scope>
    <source>
        <strain evidence="8">JCM 17688</strain>
    </source>
</reference>
<comment type="caution">
    <text evidence="7">The sequence shown here is derived from an EMBL/GenBank/DDBJ whole genome shotgun (WGS) entry which is preliminary data.</text>
</comment>
<dbReference type="InterPro" id="IPR000878">
    <property type="entry name" value="4pyrrol_Mease"/>
</dbReference>
<dbReference type="CDD" id="cd02440">
    <property type="entry name" value="AdoMet_MTases"/>
    <property type="match status" value="1"/>
</dbReference>
<dbReference type="InterPro" id="IPR014008">
    <property type="entry name" value="Cbl_synth_MTase_CbiT"/>
</dbReference>
<gene>
    <name evidence="7" type="ORF">GCM10023147_04490</name>
</gene>
<accession>A0ABP8J3A3</accession>
<keyword evidence="2" id="KW-0169">Cobalamin biosynthesis</keyword>
<keyword evidence="4" id="KW-0808">Transferase</keyword>
<keyword evidence="8" id="KW-1185">Reference proteome</keyword>
<evidence type="ECO:0000256" key="3">
    <source>
        <dbReference type="ARBA" id="ARBA00022603"/>
    </source>
</evidence>
<dbReference type="InterPro" id="IPR014776">
    <property type="entry name" value="4pyrrole_Mease_sub2"/>
</dbReference>
<protein>
    <submittedName>
        <fullName evidence="7">Bifunctional cobalt-precorrin-7 (C(5))-methyltransferase/cobalt-precorrin-6B (C(15))-methyltransferase</fullName>
    </submittedName>
</protein>
<dbReference type="PANTHER" id="PTHR43182:SF1">
    <property type="entry name" value="COBALT-PRECORRIN-7 C(5)-METHYLTRANSFERASE"/>
    <property type="match status" value="1"/>
</dbReference>
<keyword evidence="3" id="KW-0489">Methyltransferase</keyword>
<dbReference type="RefSeq" id="WP_344990259.1">
    <property type="nucleotide sequence ID" value="NZ_BAABFR010000004.1"/>
</dbReference>
<comment type="pathway">
    <text evidence="1">Cofactor biosynthesis; adenosylcobalamin biosynthesis.</text>
</comment>
<proteinExistence type="predicted"/>
<dbReference type="PIRSF" id="PIRSF036428">
    <property type="entry name" value="CobL"/>
    <property type="match status" value="1"/>
</dbReference>
<keyword evidence="5" id="KW-0949">S-adenosyl-L-methionine</keyword>